<protein>
    <submittedName>
        <fullName evidence="2">Uncharacterized protein</fullName>
    </submittedName>
</protein>
<keyword evidence="1" id="KW-0472">Membrane</keyword>
<keyword evidence="3" id="KW-1185">Reference proteome</keyword>
<dbReference type="Proteomes" id="UP001501764">
    <property type="component" value="Unassembled WGS sequence"/>
</dbReference>
<gene>
    <name evidence="2" type="ORF">GCM10008916_14750</name>
</gene>
<proteinExistence type="predicted"/>
<dbReference type="RefSeq" id="WP_155467914.1">
    <property type="nucleotide sequence ID" value="NZ_BAAACO010000001.1"/>
</dbReference>
<keyword evidence="1" id="KW-0812">Transmembrane</keyword>
<sequence length="55" mass="5886">MGNKNGWIKYLGFGIIFGAIFEMLGLGISSGVVGAMCVLFVDSICIDKRSKDNAK</sequence>
<evidence type="ECO:0000313" key="2">
    <source>
        <dbReference type="EMBL" id="GAA0858143.1"/>
    </source>
</evidence>
<keyword evidence="1" id="KW-1133">Transmembrane helix</keyword>
<name>A0ABN1LNP2_9CLOT</name>
<organism evidence="2 3">
    <name type="scientific">Clostridium nitritogenes</name>
    <dbReference type="NCBI Taxonomy" id="83340"/>
    <lineage>
        <taxon>Bacteria</taxon>
        <taxon>Bacillati</taxon>
        <taxon>Bacillota</taxon>
        <taxon>Clostridia</taxon>
        <taxon>Eubacteriales</taxon>
        <taxon>Clostridiaceae</taxon>
        <taxon>Clostridium</taxon>
    </lineage>
</organism>
<feature type="transmembrane region" description="Helical" evidence="1">
    <location>
        <begin position="12"/>
        <end position="41"/>
    </location>
</feature>
<evidence type="ECO:0000256" key="1">
    <source>
        <dbReference type="SAM" id="Phobius"/>
    </source>
</evidence>
<evidence type="ECO:0000313" key="3">
    <source>
        <dbReference type="Proteomes" id="UP001501764"/>
    </source>
</evidence>
<reference evidence="2 3" key="1">
    <citation type="journal article" date="2019" name="Int. J. Syst. Evol. Microbiol.">
        <title>The Global Catalogue of Microorganisms (GCM) 10K type strain sequencing project: providing services to taxonomists for standard genome sequencing and annotation.</title>
        <authorList>
            <consortium name="The Broad Institute Genomics Platform"/>
            <consortium name="The Broad Institute Genome Sequencing Center for Infectious Disease"/>
            <person name="Wu L."/>
            <person name="Ma J."/>
        </authorList>
    </citation>
    <scope>NUCLEOTIDE SEQUENCE [LARGE SCALE GENOMIC DNA]</scope>
    <source>
        <strain evidence="2 3">JCM 6485</strain>
    </source>
</reference>
<comment type="caution">
    <text evidence="2">The sequence shown here is derived from an EMBL/GenBank/DDBJ whole genome shotgun (WGS) entry which is preliminary data.</text>
</comment>
<accession>A0ABN1LNP2</accession>
<dbReference type="EMBL" id="BAAACO010000001">
    <property type="protein sequence ID" value="GAA0858143.1"/>
    <property type="molecule type" value="Genomic_DNA"/>
</dbReference>